<dbReference type="OrthoDB" id="1902038at2759"/>
<feature type="coiled-coil region" evidence="8">
    <location>
        <begin position="18"/>
        <end position="100"/>
    </location>
</feature>
<proteinExistence type="inferred from homology"/>
<comment type="similarity">
    <text evidence="6">Belongs to the CFAP45 family.</text>
</comment>
<gene>
    <name evidence="10" type="primary">Cfap45_0</name>
    <name evidence="10" type="ORF">ERPZAN_R11285</name>
</gene>
<sequence>LFLNSKCNMIQDKQILEKQMIRKELAEEEKRLDKIMEVEWEKGAAVQEELERQRKQERMRARQDLVKQVEQNAEEWVLRAEELYQEGQRLLEHLEQMKRKAWEQKQQRQKQIHAKIKRSNVEDQWLKVQQWERERLEDERVLELEQQQQKAHEATMEEEQEQPCLEKDKELLQELQAEWVSSLGTDGALHCSLFEQDALRPKLRQDPMYREQWQQELEQILRKAKLEQRLRWNRLEQVGQRKQYLAMQVEQDRWEFRRALRAQQVQLEQEKLEQTCGACQEDPPSSELCWWIQALQQQQEQEGVAFMKEGHGQEQHSQRLAQLGQQKLQEFRATGMPDKYCAQVERR</sequence>
<reference evidence="10 11" key="1">
    <citation type="submission" date="2019-09" db="EMBL/GenBank/DDBJ databases">
        <title>Bird 10,000 Genomes (B10K) Project - Family phase.</title>
        <authorList>
            <person name="Zhang G."/>
        </authorList>
    </citation>
    <scope>NUCLEOTIDE SEQUENCE [LARGE SCALE GENOMIC DNA]</scope>
    <source>
        <strain evidence="10">B10K-DU-002-58</strain>
        <tissue evidence="10">Muscle</tissue>
    </source>
</reference>
<dbReference type="InterPro" id="IPR033253">
    <property type="entry name" value="CFAP45"/>
</dbReference>
<feature type="coiled-coil region" evidence="8">
    <location>
        <begin position="128"/>
        <end position="162"/>
    </location>
</feature>
<evidence type="ECO:0000259" key="9">
    <source>
        <dbReference type="Pfam" id="PF13868"/>
    </source>
</evidence>
<comment type="caution">
    <text evidence="10">The sequence shown here is derived from an EMBL/GenBank/DDBJ whole genome shotgun (WGS) entry which is preliminary data.</text>
</comment>
<accession>A0A7L2X815</accession>
<evidence type="ECO:0000313" key="11">
    <source>
        <dbReference type="Proteomes" id="UP000545329"/>
    </source>
</evidence>
<evidence type="ECO:0000256" key="2">
    <source>
        <dbReference type="ARBA" id="ARBA00022846"/>
    </source>
</evidence>
<dbReference type="PANTHER" id="PTHR15504:SF0">
    <property type="entry name" value="CILIA- AND FLAGELLA-ASSOCIATED PROTEIN 45"/>
    <property type="match status" value="1"/>
</dbReference>
<name>A0A7L2X815_9PASS</name>
<keyword evidence="3 8" id="KW-0175">Coiled coil</keyword>
<evidence type="ECO:0000313" key="10">
    <source>
        <dbReference type="EMBL" id="NXS78793.1"/>
    </source>
</evidence>
<evidence type="ECO:0000256" key="6">
    <source>
        <dbReference type="ARBA" id="ARBA00034116"/>
    </source>
</evidence>
<dbReference type="GO" id="GO:0031514">
    <property type="term" value="C:motile cilium"/>
    <property type="evidence" value="ECO:0007669"/>
    <property type="project" value="UniProtKB-SubCell"/>
</dbReference>
<evidence type="ECO:0000256" key="3">
    <source>
        <dbReference type="ARBA" id="ARBA00023054"/>
    </source>
</evidence>
<comment type="subcellular location">
    <subcellularLocation>
        <location evidence="1">Cell projection</location>
        <location evidence="1">Cilium</location>
        <location evidence="1">Flagellum</location>
    </subcellularLocation>
</comment>
<dbReference type="AlphaFoldDB" id="A0A7L2X815"/>
<dbReference type="InterPro" id="IPR043597">
    <property type="entry name" value="TPH_dom"/>
</dbReference>
<evidence type="ECO:0000256" key="5">
    <source>
        <dbReference type="ARBA" id="ARBA00023273"/>
    </source>
</evidence>
<keyword evidence="11" id="KW-1185">Reference proteome</keyword>
<evidence type="ECO:0000256" key="1">
    <source>
        <dbReference type="ARBA" id="ARBA00004230"/>
    </source>
</evidence>
<dbReference type="Proteomes" id="UP000545329">
    <property type="component" value="Unassembled WGS sequence"/>
</dbReference>
<evidence type="ECO:0000256" key="4">
    <source>
        <dbReference type="ARBA" id="ARBA00023069"/>
    </source>
</evidence>
<dbReference type="EMBL" id="VZTN01004371">
    <property type="protein sequence ID" value="NXS78793.1"/>
    <property type="molecule type" value="Genomic_DNA"/>
</dbReference>
<evidence type="ECO:0000256" key="8">
    <source>
        <dbReference type="SAM" id="Coils"/>
    </source>
</evidence>
<feature type="domain" description="Trichohyalin-plectin-homology" evidence="9">
    <location>
        <begin position="3"/>
        <end position="337"/>
    </location>
</feature>
<keyword evidence="5" id="KW-0966">Cell projection</keyword>
<feature type="non-terminal residue" evidence="10">
    <location>
        <position position="347"/>
    </location>
</feature>
<protein>
    <recommendedName>
        <fullName evidence="7">Cilia- and flagella-associated protein 45</fullName>
    </recommendedName>
</protein>
<feature type="non-terminal residue" evidence="10">
    <location>
        <position position="1"/>
    </location>
</feature>
<dbReference type="PANTHER" id="PTHR15504">
    <property type="entry name" value="NASOPHARYNGEAL EPITHELIUM SPECIFIC PROTEIN 1"/>
    <property type="match status" value="1"/>
</dbReference>
<dbReference type="Pfam" id="PF13868">
    <property type="entry name" value="TPH"/>
    <property type="match status" value="1"/>
</dbReference>
<organism evidence="10 11">
    <name type="scientific">Erpornis zantholeuca</name>
    <dbReference type="NCBI Taxonomy" id="1112836"/>
    <lineage>
        <taxon>Eukaryota</taxon>
        <taxon>Metazoa</taxon>
        <taxon>Chordata</taxon>
        <taxon>Craniata</taxon>
        <taxon>Vertebrata</taxon>
        <taxon>Euteleostomi</taxon>
        <taxon>Archelosauria</taxon>
        <taxon>Archosauria</taxon>
        <taxon>Dinosauria</taxon>
        <taxon>Saurischia</taxon>
        <taxon>Theropoda</taxon>
        <taxon>Coelurosauria</taxon>
        <taxon>Aves</taxon>
        <taxon>Neognathae</taxon>
        <taxon>Neoaves</taxon>
        <taxon>Telluraves</taxon>
        <taxon>Australaves</taxon>
        <taxon>Passeriformes</taxon>
        <taxon>Sylvioidea</taxon>
        <taxon>Timaliidae</taxon>
        <taxon>Erpornis</taxon>
    </lineage>
</organism>
<keyword evidence="2" id="KW-0282">Flagellum</keyword>
<evidence type="ECO:0000256" key="7">
    <source>
        <dbReference type="ARBA" id="ARBA00034142"/>
    </source>
</evidence>
<keyword evidence="4" id="KW-0969">Cilium</keyword>